<dbReference type="PANTHER" id="PTHR15887">
    <property type="entry name" value="TRANSMEMBRANE PROTEIN 69"/>
    <property type="match status" value="1"/>
</dbReference>
<keyword evidence="1" id="KW-0472">Membrane</keyword>
<sequence>MMDSMRMAKILGWAGIIPLILANLGFWKGYGVVALTLGNMYAAIILSFLGAIHWGLAMNREHSDDAPMLMMWSVIPALWGFFALWWSAPVALALLILGFIAQWFADYRINKRLNLPNWFLPLRSGLTAAVISLLGLLLLQLYAGF</sequence>
<gene>
    <name evidence="2" type="ORF">A6M23_00680</name>
    <name evidence="3" type="ORF">A6P07_00820</name>
</gene>
<dbReference type="Pfam" id="PF11911">
    <property type="entry name" value="DUF3429"/>
    <property type="match status" value="1"/>
</dbReference>
<evidence type="ECO:0000256" key="1">
    <source>
        <dbReference type="SAM" id="Phobius"/>
    </source>
</evidence>
<dbReference type="Proteomes" id="UP000095008">
    <property type="component" value="Unassembled WGS sequence"/>
</dbReference>
<organism evidence="2 5">
    <name type="scientific">Acidithiobacillus thiooxidans</name>
    <name type="common">Thiobacillus thiooxidans</name>
    <dbReference type="NCBI Taxonomy" id="930"/>
    <lineage>
        <taxon>Bacteria</taxon>
        <taxon>Pseudomonadati</taxon>
        <taxon>Pseudomonadota</taxon>
        <taxon>Acidithiobacillia</taxon>
        <taxon>Acidithiobacillales</taxon>
        <taxon>Acidithiobacillaceae</taxon>
        <taxon>Acidithiobacillus</taxon>
    </lineage>
</organism>
<evidence type="ECO:0000313" key="4">
    <source>
        <dbReference type="Proteomes" id="UP000094893"/>
    </source>
</evidence>
<dbReference type="eggNOG" id="COG0695">
    <property type="taxonomic scope" value="Bacteria"/>
</dbReference>
<evidence type="ECO:0000313" key="5">
    <source>
        <dbReference type="Proteomes" id="UP000095008"/>
    </source>
</evidence>
<reference evidence="2 4" key="1">
    <citation type="journal article" date="2016" name="Int. J. Mol. Sci.">
        <title>Comparative genomics of the extreme acidophile Acidithiobacillus thiooxidans reveals intraspecific divergence and niche adaptation.</title>
        <authorList>
            <person name="Zhang X."/>
            <person name="Feng X."/>
            <person name="Tao J."/>
            <person name="Ma L."/>
            <person name="Xiao Y."/>
            <person name="Liang Y."/>
            <person name="Liu X."/>
            <person name="Yin H."/>
        </authorList>
    </citation>
    <scope>NUCLEOTIDE SEQUENCE [LARGE SCALE GENOMIC DNA]</scope>
    <source>
        <strain evidence="3 4">A02</strain>
        <strain evidence="2">DXS-W</strain>
    </source>
</reference>
<dbReference type="OrthoDB" id="5297436at2"/>
<dbReference type="STRING" id="930.GCA_002079865_03447"/>
<dbReference type="EMBL" id="LWRY01000003">
    <property type="protein sequence ID" value="OCX76406.1"/>
    <property type="molecule type" value="Genomic_DNA"/>
</dbReference>
<evidence type="ECO:0008006" key="6">
    <source>
        <dbReference type="Google" id="ProtNLM"/>
    </source>
</evidence>
<name>A0A1C2JH78_ACITH</name>
<protein>
    <recommendedName>
        <fullName evidence="6">DUF3429 domain-containing protein</fullName>
    </recommendedName>
</protein>
<proteinExistence type="predicted"/>
<feature type="transmembrane region" description="Helical" evidence="1">
    <location>
        <begin position="32"/>
        <end position="56"/>
    </location>
</feature>
<dbReference type="InterPro" id="IPR021836">
    <property type="entry name" value="DUF3429"/>
</dbReference>
<evidence type="ECO:0000313" key="2">
    <source>
        <dbReference type="EMBL" id="OCX76406.1"/>
    </source>
</evidence>
<comment type="caution">
    <text evidence="2">The sequence shown here is derived from an EMBL/GenBank/DDBJ whole genome shotgun (WGS) entry which is preliminary data.</text>
</comment>
<dbReference type="PANTHER" id="PTHR15887:SF1">
    <property type="entry name" value="TRANSMEMBRANE PROTEIN 69"/>
    <property type="match status" value="1"/>
</dbReference>
<dbReference type="EMBL" id="LWSA01000010">
    <property type="protein sequence ID" value="OCX77164.1"/>
    <property type="molecule type" value="Genomic_DNA"/>
</dbReference>
<keyword evidence="1" id="KW-1133">Transmembrane helix</keyword>
<accession>A0A1C2JH78</accession>
<evidence type="ECO:0000313" key="3">
    <source>
        <dbReference type="EMBL" id="OCX77164.1"/>
    </source>
</evidence>
<keyword evidence="5" id="KW-1185">Reference proteome</keyword>
<feature type="transmembrane region" description="Helical" evidence="1">
    <location>
        <begin position="77"/>
        <end position="105"/>
    </location>
</feature>
<keyword evidence="1" id="KW-0812">Transmembrane</keyword>
<dbReference type="Proteomes" id="UP000094893">
    <property type="component" value="Unassembled WGS sequence"/>
</dbReference>
<dbReference type="AlphaFoldDB" id="A0A1C2JH78"/>
<feature type="transmembrane region" description="Helical" evidence="1">
    <location>
        <begin position="125"/>
        <end position="143"/>
    </location>
</feature>